<feature type="transmembrane region" description="Helical" evidence="1">
    <location>
        <begin position="6"/>
        <end position="26"/>
    </location>
</feature>
<evidence type="ECO:0000313" key="4">
    <source>
        <dbReference type="Proteomes" id="UP000619238"/>
    </source>
</evidence>
<keyword evidence="4" id="KW-1185">Reference proteome</keyword>
<dbReference type="PANTHER" id="PTHR12277:SF81">
    <property type="entry name" value="PROTEIN ABHD13"/>
    <property type="match status" value="1"/>
</dbReference>
<proteinExistence type="predicted"/>
<dbReference type="RefSeq" id="WP_187561963.1">
    <property type="nucleotide sequence ID" value="NZ_JACGWS010000005.1"/>
</dbReference>
<evidence type="ECO:0000259" key="2">
    <source>
        <dbReference type="Pfam" id="PF12146"/>
    </source>
</evidence>
<accession>A0ABR7Q973</accession>
<keyword evidence="1" id="KW-0812">Transmembrane</keyword>
<reference evidence="3 4" key="1">
    <citation type="submission" date="2020-07" db="EMBL/GenBank/DDBJ databases">
        <title>Description of Kordia aestuariivivens sp. nov., isolated from a tidal flat.</title>
        <authorList>
            <person name="Park S."/>
            <person name="Yoon J.-H."/>
        </authorList>
    </citation>
    <scope>NUCLEOTIDE SEQUENCE [LARGE SCALE GENOMIC DNA]</scope>
    <source>
        <strain evidence="3 4">YSTF-M3</strain>
    </source>
</reference>
<dbReference type="Gene3D" id="3.40.50.1820">
    <property type="entry name" value="alpha/beta hydrolase"/>
    <property type="match status" value="1"/>
</dbReference>
<keyword evidence="3" id="KW-0378">Hydrolase</keyword>
<dbReference type="Pfam" id="PF12146">
    <property type="entry name" value="Hydrolase_4"/>
    <property type="match status" value="2"/>
</dbReference>
<comment type="caution">
    <text evidence="3">The sequence shown here is derived from an EMBL/GenBank/DDBJ whole genome shotgun (WGS) entry which is preliminary data.</text>
</comment>
<dbReference type="EMBL" id="JACGWS010000005">
    <property type="protein sequence ID" value="MBC8754911.1"/>
    <property type="molecule type" value="Genomic_DNA"/>
</dbReference>
<gene>
    <name evidence="3" type="ORF">H2O64_09535</name>
</gene>
<dbReference type="PANTHER" id="PTHR12277">
    <property type="entry name" value="ALPHA/BETA HYDROLASE DOMAIN-CONTAINING PROTEIN"/>
    <property type="match status" value="1"/>
</dbReference>
<name>A0ABR7Q973_9FLAO</name>
<evidence type="ECO:0000256" key="1">
    <source>
        <dbReference type="SAM" id="Phobius"/>
    </source>
</evidence>
<dbReference type="GO" id="GO:0016787">
    <property type="term" value="F:hydrolase activity"/>
    <property type="evidence" value="ECO:0007669"/>
    <property type="project" value="UniProtKB-KW"/>
</dbReference>
<dbReference type="SUPFAM" id="SSF53474">
    <property type="entry name" value="alpha/beta-Hydrolases"/>
    <property type="match status" value="1"/>
</dbReference>
<organism evidence="3 4">
    <name type="scientific">Kordia aestuariivivens</name>
    <dbReference type="NCBI Taxonomy" id="2759037"/>
    <lineage>
        <taxon>Bacteria</taxon>
        <taxon>Pseudomonadati</taxon>
        <taxon>Bacteroidota</taxon>
        <taxon>Flavobacteriia</taxon>
        <taxon>Flavobacteriales</taxon>
        <taxon>Flavobacteriaceae</taxon>
        <taxon>Kordia</taxon>
    </lineage>
</organism>
<protein>
    <submittedName>
        <fullName evidence="3">Alpha/beta fold hydrolase</fullName>
    </submittedName>
</protein>
<evidence type="ECO:0000313" key="3">
    <source>
        <dbReference type="EMBL" id="MBC8754911.1"/>
    </source>
</evidence>
<feature type="domain" description="Serine aminopeptidase S33" evidence="2">
    <location>
        <begin position="203"/>
        <end position="252"/>
    </location>
</feature>
<dbReference type="InterPro" id="IPR029058">
    <property type="entry name" value="AB_hydrolase_fold"/>
</dbReference>
<keyword evidence="1" id="KW-1133">Transmembrane helix</keyword>
<dbReference type="InterPro" id="IPR022742">
    <property type="entry name" value="Hydrolase_4"/>
</dbReference>
<feature type="domain" description="Serine aminopeptidase S33" evidence="2">
    <location>
        <begin position="73"/>
        <end position="169"/>
    </location>
</feature>
<sequence length="269" mass="31026">MKYLKYLKFAGIAIIIVYLFTTMMLLNFQEQLIFRSESLPQDHVYTSEVPFEELFLKASDGAVLNGLHYKQANPKGVLLYFHGNAQTLEYWGKWAEELSGRYQYDVVIMDYRGYGKSSGKRSHKAMLADGLLFYDYCQTKFSATQITIFGRSLGGAFATHVVKERSVKLLLLESTFTSVYDIASKSFWFLPLKWLLQYPFQNNENIQQISIPTYIIHGTKDMVVPYEHGQKLYKKSGSGTKKIYTIEGALHNNLVTYPEYFQALDEILK</sequence>
<dbReference type="Proteomes" id="UP000619238">
    <property type="component" value="Unassembled WGS sequence"/>
</dbReference>
<keyword evidence="1" id="KW-0472">Membrane</keyword>